<comment type="caution">
    <text evidence="1">The sequence shown here is derived from an EMBL/GenBank/DDBJ whole genome shotgun (WGS) entry which is preliminary data.</text>
</comment>
<dbReference type="Proteomes" id="UP000189337">
    <property type="component" value="Unassembled WGS sequence"/>
</dbReference>
<accession>A0AB73LKP7</accession>
<proteinExistence type="predicted"/>
<reference evidence="1 2" key="1">
    <citation type="submission" date="2017-01" db="EMBL/GenBank/DDBJ databases">
        <title>Comparative genomic analysis of Brazilian Leptospira santarosai.</title>
        <authorList>
            <person name="Moreno L.Z."/>
            <person name="Miraglia F."/>
            <person name="Kremer F.S."/>
            <person name="Eslabao M.R."/>
            <person name="Lilenbaum W."/>
            <person name="Dellagostin O.A."/>
            <person name="Moreno A.M."/>
        </authorList>
    </citation>
    <scope>NUCLEOTIDE SEQUENCE [LARGE SCALE GENOMIC DNA]</scope>
    <source>
        <strain evidence="1 2">M52/8-19</strain>
    </source>
</reference>
<name>A0AB73LKP7_9LEPT</name>
<organism evidence="1 2">
    <name type="scientific">Leptospira santarosai</name>
    <dbReference type="NCBI Taxonomy" id="28183"/>
    <lineage>
        <taxon>Bacteria</taxon>
        <taxon>Pseudomonadati</taxon>
        <taxon>Spirochaetota</taxon>
        <taxon>Spirochaetia</taxon>
        <taxon>Leptospirales</taxon>
        <taxon>Leptospiraceae</taxon>
        <taxon>Leptospira</taxon>
    </lineage>
</organism>
<evidence type="ECO:0000313" key="2">
    <source>
        <dbReference type="Proteomes" id="UP000189337"/>
    </source>
</evidence>
<dbReference type="RefSeq" id="WP_004474689.1">
    <property type="nucleotide sequence ID" value="NZ_CP028370.1"/>
</dbReference>
<sequence>MPNIVIGFPKSLNELNSSDRFSDIEPVYENHNQNPITTEHRFLKKIGKFAVEDNDRKTSYGGAF</sequence>
<protein>
    <submittedName>
        <fullName evidence="1">Uncharacterized protein</fullName>
    </submittedName>
</protein>
<dbReference type="AlphaFoldDB" id="A0AB73LKP7"/>
<dbReference type="EMBL" id="MTSU01000033">
    <property type="protein sequence ID" value="ONF90878.1"/>
    <property type="molecule type" value="Genomic_DNA"/>
</dbReference>
<evidence type="ECO:0000313" key="1">
    <source>
        <dbReference type="EMBL" id="ONF90878.1"/>
    </source>
</evidence>
<gene>
    <name evidence="1" type="ORF">BWD14_19210</name>
</gene>